<sequence>MKRTRAAYWTKFKEIAIDTKIAKEWPEYEIIELSGPVGVPVRWKEKVTRKEGKVWREYHDLTEYQPGDVLHREWRRASPWEVEEWNGFSSEALRALGAFKRDGEYFIQIVEKIKDLRAAIRQRCRHILARKISRTQQQFELLGDAQLLENYVSRLTALVQITLQIKIPNKESSQEIGQLALQLEKTKSKLKCHALSEIQCAQEQQKPWKLPVHVSQAATDLLQERAKDFEITIGSLELAEKWFRLMTDIERRFRNCYQRLGKLGQKLQEEMLKGEEVSSNLLLPIAREAHGIWKYLLEQIPNFDPYYSRLQEPEFQRLGRVLEHVKQGRAKIVYNDIEGAIAKLEAIAIGEKPTRAEISRQKERFSMGPFKE</sequence>
<reference evidence="2" key="1">
    <citation type="submission" date="2017-09" db="EMBL/GenBank/DDBJ databases">
        <title>Depth-based differentiation of microbial function through sediment-hosted aquifers and enrichment of novel symbionts in the deep terrestrial subsurface.</title>
        <authorList>
            <person name="Probst A.J."/>
            <person name="Ladd B."/>
            <person name="Jarett J.K."/>
            <person name="Geller-Mcgrath D.E."/>
            <person name="Sieber C.M.K."/>
            <person name="Emerson J.B."/>
            <person name="Anantharaman K."/>
            <person name="Thomas B.C."/>
            <person name="Malmstrom R."/>
            <person name="Stieglmeier M."/>
            <person name="Klingl A."/>
            <person name="Woyke T."/>
            <person name="Ryan C.M."/>
            <person name="Banfield J.F."/>
        </authorList>
    </citation>
    <scope>NUCLEOTIDE SEQUENCE [LARGE SCALE GENOMIC DNA]</scope>
</reference>
<dbReference type="AlphaFoldDB" id="A0A2M7R5C0"/>
<evidence type="ECO:0000313" key="2">
    <source>
        <dbReference type="Proteomes" id="UP000230767"/>
    </source>
</evidence>
<comment type="caution">
    <text evidence="1">The sequence shown here is derived from an EMBL/GenBank/DDBJ whole genome shotgun (WGS) entry which is preliminary data.</text>
</comment>
<dbReference type="EMBL" id="PFLW01000087">
    <property type="protein sequence ID" value="PIY88493.1"/>
    <property type="molecule type" value="Genomic_DNA"/>
</dbReference>
<gene>
    <name evidence="1" type="ORF">COY73_03650</name>
</gene>
<protein>
    <submittedName>
        <fullName evidence="1">Uncharacterized protein</fullName>
    </submittedName>
</protein>
<evidence type="ECO:0000313" key="1">
    <source>
        <dbReference type="EMBL" id="PIY88493.1"/>
    </source>
</evidence>
<name>A0A2M7R5C0_9BACT</name>
<dbReference type="Proteomes" id="UP000230767">
    <property type="component" value="Unassembled WGS sequence"/>
</dbReference>
<organism evidence="1 2">
    <name type="scientific">Candidatus Nealsonbacteria bacterium CG_4_10_14_0_8_um_filter_37_14</name>
    <dbReference type="NCBI Taxonomy" id="1974684"/>
    <lineage>
        <taxon>Bacteria</taxon>
        <taxon>Candidatus Nealsoniibacteriota</taxon>
    </lineage>
</organism>
<proteinExistence type="predicted"/>
<accession>A0A2M7R5C0</accession>